<keyword evidence="2" id="KW-1185">Reference proteome</keyword>
<dbReference type="Proteomes" id="UP001499843">
    <property type="component" value="Unassembled WGS sequence"/>
</dbReference>
<dbReference type="EMBL" id="BAAAQX010000014">
    <property type="protein sequence ID" value="GAA2209898.1"/>
    <property type="molecule type" value="Genomic_DNA"/>
</dbReference>
<accession>A0ABN3CKK8</accession>
<sequence length="52" mass="5462">MSALRSTPGLAWRVSMRITCSIWLAMAVHTVNNLTLPLLVCFTGTAGLGTAG</sequence>
<protein>
    <submittedName>
        <fullName evidence="1">Uncharacterized protein</fullName>
    </submittedName>
</protein>
<proteinExistence type="predicted"/>
<evidence type="ECO:0000313" key="1">
    <source>
        <dbReference type="EMBL" id="GAA2209898.1"/>
    </source>
</evidence>
<evidence type="ECO:0000313" key="2">
    <source>
        <dbReference type="Proteomes" id="UP001499843"/>
    </source>
</evidence>
<gene>
    <name evidence="1" type="ORF">GCM10009850_053570</name>
</gene>
<name>A0ABN3CKK8_9ACTN</name>
<reference evidence="1 2" key="1">
    <citation type="journal article" date="2019" name="Int. J. Syst. Evol. Microbiol.">
        <title>The Global Catalogue of Microorganisms (GCM) 10K type strain sequencing project: providing services to taxonomists for standard genome sequencing and annotation.</title>
        <authorList>
            <consortium name="The Broad Institute Genomics Platform"/>
            <consortium name="The Broad Institute Genome Sequencing Center for Infectious Disease"/>
            <person name="Wu L."/>
            <person name="Ma J."/>
        </authorList>
    </citation>
    <scope>NUCLEOTIDE SEQUENCE [LARGE SCALE GENOMIC DNA]</scope>
    <source>
        <strain evidence="1 2">JCM 16114</strain>
    </source>
</reference>
<comment type="caution">
    <text evidence="1">The sequence shown here is derived from an EMBL/GenBank/DDBJ whole genome shotgun (WGS) entry which is preliminary data.</text>
</comment>
<organism evidence="1 2">
    <name type="scientific">Nonomuraea monospora</name>
    <dbReference type="NCBI Taxonomy" id="568818"/>
    <lineage>
        <taxon>Bacteria</taxon>
        <taxon>Bacillati</taxon>
        <taxon>Actinomycetota</taxon>
        <taxon>Actinomycetes</taxon>
        <taxon>Streptosporangiales</taxon>
        <taxon>Streptosporangiaceae</taxon>
        <taxon>Nonomuraea</taxon>
    </lineage>
</organism>